<gene>
    <name evidence="2" type="primary">Aste57867_10092</name>
    <name evidence="1" type="ORF">As57867_010053</name>
    <name evidence="2" type="ORF">ASTE57867_10092</name>
</gene>
<reference evidence="2 3" key="1">
    <citation type="submission" date="2019-03" db="EMBL/GenBank/DDBJ databases">
        <authorList>
            <person name="Gaulin E."/>
            <person name="Dumas B."/>
        </authorList>
    </citation>
    <scope>NUCLEOTIDE SEQUENCE [LARGE SCALE GENOMIC DNA]</scope>
    <source>
        <strain evidence="2">CBS 568.67</strain>
    </source>
</reference>
<dbReference type="PANTHER" id="PTHR31827">
    <property type="entry name" value="EMB|CAB89363.1"/>
    <property type="match status" value="1"/>
</dbReference>
<dbReference type="PANTHER" id="PTHR31827:SF1">
    <property type="entry name" value="EMB|CAB89363.1"/>
    <property type="match status" value="1"/>
</dbReference>
<protein>
    <submittedName>
        <fullName evidence="2">Aste57867_10092 protein</fullName>
    </submittedName>
</protein>
<dbReference type="Proteomes" id="UP000332933">
    <property type="component" value="Unassembled WGS sequence"/>
</dbReference>
<accession>A0A485KQ54</accession>
<evidence type="ECO:0000313" key="3">
    <source>
        <dbReference type="Proteomes" id="UP000332933"/>
    </source>
</evidence>
<proteinExistence type="predicted"/>
<dbReference type="EMBL" id="CAADRA010005205">
    <property type="protein sequence ID" value="VFT86968.1"/>
    <property type="molecule type" value="Genomic_DNA"/>
</dbReference>
<organism evidence="2 3">
    <name type="scientific">Aphanomyces stellatus</name>
    <dbReference type="NCBI Taxonomy" id="120398"/>
    <lineage>
        <taxon>Eukaryota</taxon>
        <taxon>Sar</taxon>
        <taxon>Stramenopiles</taxon>
        <taxon>Oomycota</taxon>
        <taxon>Saprolegniomycetes</taxon>
        <taxon>Saprolegniales</taxon>
        <taxon>Verrucalvaceae</taxon>
        <taxon>Aphanomyces</taxon>
    </lineage>
</organism>
<dbReference type="OrthoDB" id="71677at2759"/>
<dbReference type="EMBL" id="VJMH01005184">
    <property type="protein sequence ID" value="KAF0699340.1"/>
    <property type="molecule type" value="Genomic_DNA"/>
</dbReference>
<evidence type="ECO:0000313" key="1">
    <source>
        <dbReference type="EMBL" id="KAF0699340.1"/>
    </source>
</evidence>
<name>A0A485KQ54_9STRA</name>
<reference evidence="1" key="2">
    <citation type="submission" date="2019-06" db="EMBL/GenBank/DDBJ databases">
        <title>Genomics analysis of Aphanomyces spp. identifies a new class of oomycete effector associated with host adaptation.</title>
        <authorList>
            <person name="Gaulin E."/>
        </authorList>
    </citation>
    <scope>NUCLEOTIDE SEQUENCE</scope>
    <source>
        <strain evidence="1">CBS 578.67</strain>
    </source>
</reference>
<keyword evidence="3" id="KW-1185">Reference proteome</keyword>
<dbReference type="AlphaFoldDB" id="A0A485KQ54"/>
<evidence type="ECO:0000313" key="2">
    <source>
        <dbReference type="EMBL" id="VFT86968.1"/>
    </source>
</evidence>
<sequence>MMVFVFLSAHNHRHQIPIFRPMNTSTMEMPTACFFQGCENPVGDNAWRCDFHRGRERCSIPDCRRQAYARKLCARHGGKRQCMVDGCAFRVRSNNLCAKHGEKRMKKPCVEEGCAKPAHLNQRCVKHGGGRLCKMDGCKTFARSGGGYCCRHNRIMNEMELVAILQPMFVESSTVWNCDTEEIDNDDDVKHLTEFACKIDDEWATNVDILDLIINM</sequence>